<evidence type="ECO:0000259" key="3">
    <source>
        <dbReference type="Pfam" id="PF13946"/>
    </source>
</evidence>
<feature type="chain" id="PRO_5022674481" evidence="1">
    <location>
        <begin position="25"/>
        <end position="792"/>
    </location>
</feature>
<evidence type="ECO:0000259" key="2">
    <source>
        <dbReference type="Pfam" id="PF00188"/>
    </source>
</evidence>
<dbReference type="Gene3D" id="1.10.3130.20">
    <property type="entry name" value="Phycobilisome linker domain"/>
    <property type="match status" value="1"/>
</dbReference>
<gene>
    <name evidence="4" type="ORF">FVD38_13340</name>
</gene>
<evidence type="ECO:0000256" key="1">
    <source>
        <dbReference type="SAM" id="SignalP"/>
    </source>
</evidence>
<dbReference type="InterPro" id="IPR025282">
    <property type="entry name" value="DUF4214"/>
</dbReference>
<proteinExistence type="predicted"/>
<dbReference type="RefSeq" id="WP_147935254.1">
    <property type="nucleotide sequence ID" value="NZ_VPFD01000014.1"/>
</dbReference>
<dbReference type="EMBL" id="VPFD01000014">
    <property type="protein sequence ID" value="TXF99175.1"/>
    <property type="molecule type" value="Genomic_DNA"/>
</dbReference>
<dbReference type="InterPro" id="IPR014044">
    <property type="entry name" value="CAP_dom"/>
</dbReference>
<dbReference type="Proteomes" id="UP000321413">
    <property type="component" value="Unassembled WGS sequence"/>
</dbReference>
<evidence type="ECO:0000313" key="4">
    <source>
        <dbReference type="EMBL" id="TXF99175.1"/>
    </source>
</evidence>
<organism evidence="4 5">
    <name type="scientific">Massilia arenae</name>
    <dbReference type="NCBI Taxonomy" id="2603288"/>
    <lineage>
        <taxon>Bacteria</taxon>
        <taxon>Pseudomonadati</taxon>
        <taxon>Pseudomonadota</taxon>
        <taxon>Betaproteobacteria</taxon>
        <taxon>Burkholderiales</taxon>
        <taxon>Oxalobacteraceae</taxon>
        <taxon>Telluria group</taxon>
        <taxon>Massilia</taxon>
    </lineage>
</organism>
<accession>A0A5C7FV18</accession>
<evidence type="ECO:0000313" key="5">
    <source>
        <dbReference type="Proteomes" id="UP000321413"/>
    </source>
</evidence>
<sequence length="792" mass="85208">MTQRILRTTLALAFLALAGCGGQADAPALQTMSGAAESVAPSQLRLGTPLTNDQARAAQGYRPGVVHERQEAARVLAEGTALVIDTRDREQVRLVFNNIYREPTPALAWTGSHAAGIPGTTSPAFKAAVIQRVNWFRAMAGLRATVRLSDAYSAKAQHAALMMSVAGQLSHTPPPSWKFYTQEGAQAANASNLALGIHGPDTVDGYIQDDGDNNAAVGHRRWIFHPNTLVMGTGDVPSGAIDGRQVAASNALWVTDTDYWGPRTPVRDDFVAWPASGYVPYSTVYERWSLSYPNADFSQAKISVTRDGVPVGLAIETIIPDVGENTIVWKMPVIDGTRKHPRPTADVRYRVSVSNVVVAQRARSFDYEVTVFDPAVATPGRALPVASAPTLVRAGQPYTARIDALPGASAYSLTEYLRTPLAATRAAPIDAGTWTTANGGHHAIIDRGALRFYVDGNWEPQSATLNKTLYVASGAAKVLVTRSMGLATKDQAFRVQASSDDGANWRDLYQETGRDVRGPLTGKLSVALDDYSGKIVKLRLVADASGPAYVGADTGWTVSEVGFEGVDELGQGRELRSASGEFTLTPARAGNYLLLPRAELHGLYDTDVGHPALVVVDGAVLTGPRAAYTITRPGGLLTIVDNSGRDGTQTVRDPFRLDFTDVTLAFDVDGNAGQTYRLYRAAFNRTPDTGGIAFWIRSMDGGLTLENMARDFSRSDEFITLYGAAPTHSQIITAIYRNVLKRPPDEAGAAYWLQHLANGMPIERLLVEFSESPENKKQVAAEIALGIAYPRQ</sequence>
<feature type="domain" description="SCP" evidence="2">
    <location>
        <begin position="131"/>
        <end position="240"/>
    </location>
</feature>
<dbReference type="SUPFAM" id="SSF55797">
    <property type="entry name" value="PR-1-like"/>
    <property type="match status" value="1"/>
</dbReference>
<dbReference type="InterPro" id="IPR035940">
    <property type="entry name" value="CAP_sf"/>
</dbReference>
<keyword evidence="1" id="KW-0732">Signal</keyword>
<feature type="signal peptide" evidence="1">
    <location>
        <begin position="1"/>
        <end position="24"/>
    </location>
</feature>
<feature type="domain" description="DUF4214" evidence="3">
    <location>
        <begin position="709"/>
        <end position="778"/>
    </location>
</feature>
<dbReference type="InterPro" id="IPR038255">
    <property type="entry name" value="PBS_linker_sf"/>
</dbReference>
<protein>
    <submittedName>
        <fullName evidence="4">DUF4214 domain-containing protein</fullName>
    </submittedName>
</protein>
<name>A0A5C7FV18_9BURK</name>
<dbReference type="Pfam" id="PF00188">
    <property type="entry name" value="CAP"/>
    <property type="match status" value="1"/>
</dbReference>
<comment type="caution">
    <text evidence="4">The sequence shown here is derived from an EMBL/GenBank/DDBJ whole genome shotgun (WGS) entry which is preliminary data.</text>
</comment>
<keyword evidence="5" id="KW-1185">Reference proteome</keyword>
<dbReference type="PROSITE" id="PS51257">
    <property type="entry name" value="PROKAR_LIPOPROTEIN"/>
    <property type="match status" value="1"/>
</dbReference>
<dbReference type="Gene3D" id="3.40.33.10">
    <property type="entry name" value="CAP"/>
    <property type="match status" value="1"/>
</dbReference>
<dbReference type="Pfam" id="PF13946">
    <property type="entry name" value="DUF4214"/>
    <property type="match status" value="1"/>
</dbReference>
<dbReference type="AlphaFoldDB" id="A0A5C7FV18"/>
<reference evidence="4 5" key="1">
    <citation type="submission" date="2019-08" db="EMBL/GenBank/DDBJ databases">
        <title>Massilia golmudensis sp. nov., isolated from sand in the Qinghai-Tibetan Plateau.</title>
        <authorList>
            <person name="Zhang B."/>
        </authorList>
    </citation>
    <scope>NUCLEOTIDE SEQUENCE [LARGE SCALE GENOMIC DNA]</scope>
    <source>
        <strain evidence="4 5">GEM5</strain>
    </source>
</reference>